<reference evidence="1" key="1">
    <citation type="submission" date="2020-10" db="EMBL/GenBank/DDBJ databases">
        <title>Cress DNA virus dark matter in the feces of wild birds.</title>
        <authorList>
            <person name="Yang S."/>
            <person name="Zhang W."/>
        </authorList>
    </citation>
    <scope>NUCLEOTIDE SEQUENCE</scope>
    <source>
        <strain evidence="1">Coa195cir1</strain>
    </source>
</reference>
<accession>A0A8A4XB33</accession>
<name>A0A8A4XB33_9CIRC</name>
<proteinExistence type="predicted"/>
<dbReference type="EMBL" id="MW182728">
    <property type="protein sequence ID" value="QTE03317.1"/>
    <property type="molecule type" value="Genomic_DNA"/>
</dbReference>
<sequence>MYRRVQRRRRLFRRRRKYRVASRRVIRRKRTRRIGLIRRTFKCPALYRLVFKKDDVTASPTNARNFILTVVPHVLKCAQFASDIQRYRYCKINKFMFKWRASAVTSSIFVPGKTREEDKLSVINSLLGDIDLNFNWNLDTEITKIPDGVLCNATMRKLRVGSKKGLYFTYTPPSTIRRFYDTSGLAGKAQYVNDGLGNYLSQVSGLSDFRAPDEWRGGCLQWWDVAAFTQVENAAPIIVNLYCDTYVNVTLRGYK</sequence>
<protein>
    <submittedName>
        <fullName evidence="1">Putative capsid protein</fullName>
    </submittedName>
</protein>
<organism evidence="1">
    <name type="scientific">Periparus ater Circoviridae sp</name>
    <dbReference type="NCBI Taxonomy" id="2815004"/>
    <lineage>
        <taxon>Viruses</taxon>
        <taxon>Monodnaviria</taxon>
        <taxon>Shotokuvirae</taxon>
        <taxon>Cressdnaviricota</taxon>
        <taxon>Arfiviricetes</taxon>
        <taxon>Cirlivirales</taxon>
        <taxon>Circoviridae</taxon>
    </lineage>
</organism>
<evidence type="ECO:0000313" key="1">
    <source>
        <dbReference type="EMBL" id="QTE03317.1"/>
    </source>
</evidence>